<protein>
    <submittedName>
        <fullName evidence="2">VOC family protein</fullName>
    </submittedName>
</protein>
<dbReference type="InterPro" id="IPR004360">
    <property type="entry name" value="Glyas_Fos-R_dOase_dom"/>
</dbReference>
<evidence type="ECO:0000313" key="2">
    <source>
        <dbReference type="EMBL" id="MBI3538693.1"/>
    </source>
</evidence>
<dbReference type="Gene3D" id="3.10.180.10">
    <property type="entry name" value="2,3-Dihydroxybiphenyl 1,2-Dioxygenase, domain 1"/>
    <property type="match status" value="1"/>
</dbReference>
<feature type="domain" description="VOC" evidence="1">
    <location>
        <begin position="6"/>
        <end position="126"/>
    </location>
</feature>
<dbReference type="EMBL" id="JACQAY010000014">
    <property type="protein sequence ID" value="MBI3538693.1"/>
    <property type="molecule type" value="Genomic_DNA"/>
</dbReference>
<sequence>MIPKHGLSELILRVADVPRSVAFYRDVVGLAPAGEPSGTWAWMWTGEPGRRPRLGLTSRPLNYGAAHCGGPAHFAIGVARAAIPAEKRRVESHGIEVEGPITFASWRAESIYFSDPDGHRVELCGFEDLNASSGEVG</sequence>
<comment type="caution">
    <text evidence="2">The sequence shown here is derived from an EMBL/GenBank/DDBJ whole genome shotgun (WGS) entry which is preliminary data.</text>
</comment>
<dbReference type="PANTHER" id="PTHR21366">
    <property type="entry name" value="GLYOXALASE FAMILY PROTEIN"/>
    <property type="match status" value="1"/>
</dbReference>
<dbReference type="SUPFAM" id="SSF54593">
    <property type="entry name" value="Glyoxalase/Bleomycin resistance protein/Dihydroxybiphenyl dioxygenase"/>
    <property type="match status" value="1"/>
</dbReference>
<evidence type="ECO:0000313" key="3">
    <source>
        <dbReference type="Proteomes" id="UP000807850"/>
    </source>
</evidence>
<dbReference type="AlphaFoldDB" id="A0A9D6L4H8"/>
<name>A0A9D6L4H8_UNCEI</name>
<dbReference type="Pfam" id="PF00903">
    <property type="entry name" value="Glyoxalase"/>
    <property type="match status" value="1"/>
</dbReference>
<dbReference type="PROSITE" id="PS51819">
    <property type="entry name" value="VOC"/>
    <property type="match status" value="1"/>
</dbReference>
<proteinExistence type="predicted"/>
<organism evidence="2 3">
    <name type="scientific">Eiseniibacteriota bacterium</name>
    <dbReference type="NCBI Taxonomy" id="2212470"/>
    <lineage>
        <taxon>Bacteria</taxon>
        <taxon>Candidatus Eiseniibacteriota</taxon>
    </lineage>
</organism>
<reference evidence="2" key="1">
    <citation type="submission" date="2020-07" db="EMBL/GenBank/DDBJ databases">
        <title>Huge and variable diversity of episymbiotic CPR bacteria and DPANN archaea in groundwater ecosystems.</title>
        <authorList>
            <person name="He C.Y."/>
            <person name="Keren R."/>
            <person name="Whittaker M."/>
            <person name="Farag I.F."/>
            <person name="Doudna J."/>
            <person name="Cate J.H.D."/>
            <person name="Banfield J.F."/>
        </authorList>
    </citation>
    <scope>NUCLEOTIDE SEQUENCE</scope>
    <source>
        <strain evidence="2">NC_groundwater_928_Pr1_S-0.2um_72_17</strain>
    </source>
</reference>
<dbReference type="InterPro" id="IPR050383">
    <property type="entry name" value="GlyoxalaseI/FosfomycinResist"/>
</dbReference>
<accession>A0A9D6L4H8</accession>
<dbReference type="Proteomes" id="UP000807850">
    <property type="component" value="Unassembled WGS sequence"/>
</dbReference>
<gene>
    <name evidence="2" type="ORF">HY076_00260</name>
</gene>
<dbReference type="InterPro" id="IPR037523">
    <property type="entry name" value="VOC_core"/>
</dbReference>
<evidence type="ECO:0000259" key="1">
    <source>
        <dbReference type="PROSITE" id="PS51819"/>
    </source>
</evidence>
<dbReference type="InterPro" id="IPR029068">
    <property type="entry name" value="Glyas_Bleomycin-R_OHBP_Dase"/>
</dbReference>